<evidence type="ECO:0000313" key="10">
    <source>
        <dbReference type="Proteomes" id="UP000176923"/>
    </source>
</evidence>
<keyword evidence="1 5" id="KW-0699">rRNA-binding</keyword>
<dbReference type="Pfam" id="PF14693">
    <property type="entry name" value="Ribosomal_TL5_C"/>
    <property type="match status" value="1"/>
</dbReference>
<dbReference type="InterPro" id="IPR020930">
    <property type="entry name" value="Ribosomal_uL5_bac-type"/>
</dbReference>
<sequence length="227" mass="24562">MEKHTLKVSKRTVTGRKVSQLRKKGITPGNVFGKHVKSFPVEVNTKEFLAIFQKVGETGLLELTVHDHVHPVLVHNVSYHPVTSKTLHIDFLEVNLKEKVTTKVPVKLVGEALAVKDKVGVVLTLLNELEVEALPMDLPEKIEVDVSHLAKIGDVIKISDLKVSEKVKVLTLLESDLVKVAPLVSKEAEKMVAEEAAAATAAAAAATPTEGVPAPTTQNAQESEISK</sequence>
<dbReference type="InterPro" id="IPR020056">
    <property type="entry name" value="Rbsml_bL25/Gln-tRNA_synth_N"/>
</dbReference>
<feature type="compositionally biased region" description="Polar residues" evidence="6">
    <location>
        <begin position="218"/>
        <end position="227"/>
    </location>
</feature>
<dbReference type="CDD" id="cd00495">
    <property type="entry name" value="Ribosomal_L25_TL5_CTC"/>
    <property type="match status" value="1"/>
</dbReference>
<dbReference type="EMBL" id="MFJL01000019">
    <property type="protein sequence ID" value="OGG15638.1"/>
    <property type="molecule type" value="Genomic_DNA"/>
</dbReference>
<dbReference type="GO" id="GO:0008097">
    <property type="term" value="F:5S rRNA binding"/>
    <property type="evidence" value="ECO:0007669"/>
    <property type="project" value="InterPro"/>
</dbReference>
<dbReference type="PANTHER" id="PTHR33284">
    <property type="entry name" value="RIBOSOMAL PROTEIN L25/GLN-TRNA SYNTHETASE, ANTI-CODON-BINDING DOMAIN-CONTAINING PROTEIN"/>
    <property type="match status" value="1"/>
</dbReference>
<evidence type="ECO:0000256" key="1">
    <source>
        <dbReference type="ARBA" id="ARBA00022730"/>
    </source>
</evidence>
<keyword evidence="2 5" id="KW-0694">RNA-binding</keyword>
<comment type="function">
    <text evidence="5">This is one of the proteins that binds to the 5S RNA in the ribosome where it forms part of the central protuberance.</text>
</comment>
<gene>
    <name evidence="5" type="primary">rplY</name>
    <name evidence="5" type="synonym">ctc</name>
    <name evidence="9" type="ORF">A3D77_01260</name>
</gene>
<keyword evidence="3 5" id="KW-0689">Ribosomal protein</keyword>
<dbReference type="SUPFAM" id="SSF50715">
    <property type="entry name" value="Ribosomal protein L25-like"/>
    <property type="match status" value="1"/>
</dbReference>
<feature type="domain" description="Large ribosomal subunit protein bL25 beta" evidence="8">
    <location>
        <begin position="99"/>
        <end position="181"/>
    </location>
</feature>
<dbReference type="PANTHER" id="PTHR33284:SF1">
    <property type="entry name" value="RIBOSOMAL PROTEIN L25_GLN-TRNA SYNTHETASE, ANTI-CODON-BINDING DOMAIN-CONTAINING PROTEIN"/>
    <property type="match status" value="1"/>
</dbReference>
<dbReference type="InterPro" id="IPR011035">
    <property type="entry name" value="Ribosomal_bL25/Gln-tRNA_synth"/>
</dbReference>
<comment type="similarity">
    <text evidence="5">Belongs to the bacterial ribosomal protein bL25 family. CTC subfamily.</text>
</comment>
<feature type="compositionally biased region" description="Low complexity" evidence="6">
    <location>
        <begin position="203"/>
        <end position="217"/>
    </location>
</feature>
<dbReference type="GO" id="GO:0006412">
    <property type="term" value="P:translation"/>
    <property type="evidence" value="ECO:0007669"/>
    <property type="project" value="UniProtKB-UniRule"/>
</dbReference>
<keyword evidence="4 5" id="KW-0687">Ribonucleoprotein</keyword>
<dbReference type="GO" id="GO:0022625">
    <property type="term" value="C:cytosolic large ribosomal subunit"/>
    <property type="evidence" value="ECO:0007669"/>
    <property type="project" value="TreeGrafter"/>
</dbReference>
<evidence type="ECO:0000259" key="8">
    <source>
        <dbReference type="Pfam" id="PF14693"/>
    </source>
</evidence>
<dbReference type="STRING" id="1798382.A3D77_01260"/>
<evidence type="ECO:0000259" key="7">
    <source>
        <dbReference type="Pfam" id="PF01386"/>
    </source>
</evidence>
<dbReference type="GO" id="GO:0003735">
    <property type="term" value="F:structural constituent of ribosome"/>
    <property type="evidence" value="ECO:0007669"/>
    <property type="project" value="InterPro"/>
</dbReference>
<evidence type="ECO:0000313" key="9">
    <source>
        <dbReference type="EMBL" id="OGG15638.1"/>
    </source>
</evidence>
<evidence type="ECO:0000256" key="5">
    <source>
        <dbReference type="HAMAP-Rule" id="MF_01334"/>
    </source>
</evidence>
<dbReference type="Proteomes" id="UP000176923">
    <property type="component" value="Unassembled WGS sequence"/>
</dbReference>
<dbReference type="NCBIfam" id="TIGR00731">
    <property type="entry name" value="bL25_bact_ctc"/>
    <property type="match status" value="1"/>
</dbReference>
<evidence type="ECO:0000256" key="6">
    <source>
        <dbReference type="SAM" id="MobiDB-lite"/>
    </source>
</evidence>
<evidence type="ECO:0000256" key="2">
    <source>
        <dbReference type="ARBA" id="ARBA00022884"/>
    </source>
</evidence>
<proteinExistence type="inferred from homology"/>
<name>A0A1F5ZT48_9BACT</name>
<dbReference type="Gene3D" id="2.40.240.10">
    <property type="entry name" value="Ribosomal Protein L25, Chain P"/>
    <property type="match status" value="1"/>
</dbReference>
<dbReference type="Pfam" id="PF01386">
    <property type="entry name" value="Ribosomal_L25p"/>
    <property type="match status" value="1"/>
</dbReference>
<dbReference type="HAMAP" id="MF_01334">
    <property type="entry name" value="Ribosomal_bL25_CTC"/>
    <property type="match status" value="1"/>
</dbReference>
<reference evidence="9 10" key="1">
    <citation type="journal article" date="2016" name="Nat. Commun.">
        <title>Thousands of microbial genomes shed light on interconnected biogeochemical processes in an aquifer system.</title>
        <authorList>
            <person name="Anantharaman K."/>
            <person name="Brown C.T."/>
            <person name="Hug L.A."/>
            <person name="Sharon I."/>
            <person name="Castelle C.J."/>
            <person name="Probst A.J."/>
            <person name="Thomas B.C."/>
            <person name="Singh A."/>
            <person name="Wilkins M.J."/>
            <person name="Karaoz U."/>
            <person name="Brodie E.L."/>
            <person name="Williams K.H."/>
            <person name="Hubbard S.S."/>
            <person name="Banfield J.F."/>
        </authorList>
    </citation>
    <scope>NUCLEOTIDE SEQUENCE [LARGE SCALE GENOMIC DNA]</scope>
</reference>
<dbReference type="InterPro" id="IPR029751">
    <property type="entry name" value="Ribosomal_L25_dom"/>
</dbReference>
<comment type="subunit">
    <text evidence="5">Part of the 50S ribosomal subunit; part of the 5S rRNA/L5/L18/L25 subcomplex. Contacts the 5S rRNA. Binds to the 5S rRNA independently of L5 and L18.</text>
</comment>
<evidence type="ECO:0000256" key="4">
    <source>
        <dbReference type="ARBA" id="ARBA00023274"/>
    </source>
</evidence>
<dbReference type="InterPro" id="IPR020057">
    <property type="entry name" value="Ribosomal_bL25_b-dom"/>
</dbReference>
<comment type="caution">
    <text evidence="9">The sequence shown here is derived from an EMBL/GenBank/DDBJ whole genome shotgun (WGS) entry which is preliminary data.</text>
</comment>
<dbReference type="InterPro" id="IPR001021">
    <property type="entry name" value="Ribosomal_bL25_long"/>
</dbReference>
<dbReference type="Gene3D" id="2.170.120.20">
    <property type="entry name" value="Ribosomal protein L25, beta domain"/>
    <property type="match status" value="1"/>
</dbReference>
<dbReference type="InterPro" id="IPR037121">
    <property type="entry name" value="Ribosomal_bL25_C"/>
</dbReference>
<feature type="region of interest" description="Disordered" evidence="6">
    <location>
        <begin position="203"/>
        <end position="227"/>
    </location>
</feature>
<protein>
    <recommendedName>
        <fullName evidence="5">Large ribosomal subunit protein bL25</fullName>
    </recommendedName>
    <alternativeName>
        <fullName evidence="5">General stress protein CTC</fullName>
    </alternativeName>
</protein>
<organism evidence="9 10">
    <name type="scientific">Candidatus Gottesmanbacteria bacterium RIFCSPHIGHO2_02_FULL_39_11</name>
    <dbReference type="NCBI Taxonomy" id="1798382"/>
    <lineage>
        <taxon>Bacteria</taxon>
        <taxon>Candidatus Gottesmaniibacteriota</taxon>
    </lineage>
</organism>
<feature type="domain" description="Large ribosomal subunit protein bL25 L25" evidence="7">
    <location>
        <begin position="6"/>
        <end position="91"/>
    </location>
</feature>
<dbReference type="AlphaFoldDB" id="A0A1F5ZT48"/>
<accession>A0A1F5ZT48</accession>
<evidence type="ECO:0000256" key="3">
    <source>
        <dbReference type="ARBA" id="ARBA00022980"/>
    </source>
</evidence>